<dbReference type="InterPro" id="IPR009057">
    <property type="entry name" value="Homeodomain-like_sf"/>
</dbReference>
<dbReference type="AlphaFoldDB" id="A0A0L0W9Y8"/>
<dbReference type="RefSeq" id="WP_050355448.1">
    <property type="nucleotide sequence ID" value="NZ_LGSS01000008.1"/>
</dbReference>
<dbReference type="EMBL" id="LGSS01000008">
    <property type="protein sequence ID" value="KNF08349.1"/>
    <property type="molecule type" value="Genomic_DNA"/>
</dbReference>
<feature type="DNA-binding region" description="H-T-H motif" evidence="2">
    <location>
        <begin position="29"/>
        <end position="48"/>
    </location>
</feature>
<dbReference type="STRING" id="1503.CLPU_8c01140"/>
<evidence type="ECO:0000313" key="5">
    <source>
        <dbReference type="Proteomes" id="UP000037267"/>
    </source>
</evidence>
<dbReference type="Proteomes" id="UP000037267">
    <property type="component" value="Unassembled WGS sequence"/>
</dbReference>
<name>A0A0L0W9Y8_GOTPU</name>
<dbReference type="InterPro" id="IPR001647">
    <property type="entry name" value="HTH_TetR"/>
</dbReference>
<gene>
    <name evidence="4" type="ORF">CLPU_8c01140</name>
</gene>
<dbReference type="PRINTS" id="PR00455">
    <property type="entry name" value="HTHTETR"/>
</dbReference>
<evidence type="ECO:0000313" key="4">
    <source>
        <dbReference type="EMBL" id="KNF08349.1"/>
    </source>
</evidence>
<dbReference type="SUPFAM" id="SSF46689">
    <property type="entry name" value="Homeodomain-like"/>
    <property type="match status" value="1"/>
</dbReference>
<dbReference type="GO" id="GO:0003677">
    <property type="term" value="F:DNA binding"/>
    <property type="evidence" value="ECO:0007669"/>
    <property type="project" value="UniProtKB-UniRule"/>
</dbReference>
<dbReference type="PANTHER" id="PTHR43479">
    <property type="entry name" value="ACREF/ENVCD OPERON REPRESSOR-RELATED"/>
    <property type="match status" value="1"/>
</dbReference>
<dbReference type="InterPro" id="IPR050624">
    <property type="entry name" value="HTH-type_Tx_Regulator"/>
</dbReference>
<proteinExistence type="predicted"/>
<comment type="caution">
    <text evidence="4">The sequence shown here is derived from an EMBL/GenBank/DDBJ whole genome shotgun (WGS) entry which is preliminary data.</text>
</comment>
<keyword evidence="1 2" id="KW-0238">DNA-binding</keyword>
<feature type="domain" description="HTH tetR-type" evidence="3">
    <location>
        <begin position="6"/>
        <end position="66"/>
    </location>
</feature>
<dbReference type="OrthoDB" id="9812993at2"/>
<evidence type="ECO:0000259" key="3">
    <source>
        <dbReference type="PROSITE" id="PS50977"/>
    </source>
</evidence>
<dbReference type="Pfam" id="PF00440">
    <property type="entry name" value="TetR_N"/>
    <property type="match status" value="1"/>
</dbReference>
<evidence type="ECO:0000256" key="1">
    <source>
        <dbReference type="ARBA" id="ARBA00023125"/>
    </source>
</evidence>
<reference evidence="5" key="1">
    <citation type="submission" date="2015-07" db="EMBL/GenBank/DDBJ databases">
        <title>Draft genome sequence of the purine-degrading Gottschalkia purinilyticum DSM 1384 (formerly Clostridium purinilyticum).</title>
        <authorList>
            <person name="Poehlein A."/>
            <person name="Schiel-Bengelsdorf B."/>
            <person name="Bengelsdorf F.R."/>
            <person name="Daniel R."/>
            <person name="Duerre P."/>
        </authorList>
    </citation>
    <scope>NUCLEOTIDE SEQUENCE [LARGE SCALE GENOMIC DNA]</scope>
    <source>
        <strain evidence="5">DSM 1384</strain>
    </source>
</reference>
<accession>A0A0L0W9Y8</accession>
<organism evidence="4 5">
    <name type="scientific">Gottschalkia purinilytica</name>
    <name type="common">Clostridium purinilyticum</name>
    <dbReference type="NCBI Taxonomy" id="1503"/>
    <lineage>
        <taxon>Bacteria</taxon>
        <taxon>Bacillati</taxon>
        <taxon>Bacillota</taxon>
        <taxon>Tissierellia</taxon>
        <taxon>Tissierellales</taxon>
        <taxon>Gottschalkiaceae</taxon>
        <taxon>Gottschalkia</taxon>
    </lineage>
</organism>
<keyword evidence="5" id="KW-1185">Reference proteome</keyword>
<evidence type="ECO:0000256" key="2">
    <source>
        <dbReference type="PROSITE-ProRule" id="PRU00335"/>
    </source>
</evidence>
<dbReference type="Gene3D" id="1.10.357.10">
    <property type="entry name" value="Tetracycline Repressor, domain 2"/>
    <property type="match status" value="1"/>
</dbReference>
<dbReference type="PROSITE" id="PS50977">
    <property type="entry name" value="HTH_TETR_2"/>
    <property type="match status" value="1"/>
</dbReference>
<protein>
    <submittedName>
        <fullName evidence="4">TetR-family transcriptional regulator</fullName>
    </submittedName>
</protein>
<sequence length="187" mass="22195">MAKQKLNCKETILNSAREIAFEKGLSNVNIRDVAKKSDIALGTVYNYFPTKGDLLASVIESFWIDARSYIYLHSDTNHDFYENIQNMYKNLSSYFYEFEKNWLNQIALIKSEDKVTGKQKMDEYLLEIQKEIIHLMDMDQNIKNHKWTEALTKEKCASFILNNFMFMINKKENNIDYFIEILKRTLQ</sequence>
<dbReference type="PANTHER" id="PTHR43479:SF11">
    <property type="entry name" value="ACREF_ENVCD OPERON REPRESSOR-RELATED"/>
    <property type="match status" value="1"/>
</dbReference>